<dbReference type="InterPro" id="IPR029472">
    <property type="entry name" value="Copia-like_N"/>
</dbReference>
<dbReference type="OMA" id="TESVCYK"/>
<sequence length="358" mass="41100">MSEGAESLANIHSYLYLHPSENPATSLVSPVLELNNYHTWSKSMETTLSAKNKLEFIDGSAPEPAIDDRYHSAWRRCNNMVASWIVNPVSLPIRQSIVWMNKAEDIWRDLKSRYAQGDLLRVSELQREASSIKQGDLSVTEYFTKLRIIWDELDNYRPELMCKCLNKCSCDVLPNITQRRIEDQAMQFLRGLNDQYNNVQSHILLMEPLPHITKIFSYVVQQERQLQGKIFASNANTASCTFCGKVGHNENVCFRKHGFPDSKENKPSFGKGSKTCSHCGRSGHTVDSCYRKHGFPPGFKTQAKNSNSNVNNTMTDEGRRVTAQNEQKGEKQDFHLTAQQYHTDIHYRAIFRVLRYLK</sequence>
<evidence type="ECO:0000313" key="4">
    <source>
        <dbReference type="Proteomes" id="UP000075243"/>
    </source>
</evidence>
<proteinExistence type="predicted"/>
<dbReference type="InterPro" id="IPR005162">
    <property type="entry name" value="Retrotrans_gag_dom"/>
</dbReference>
<keyword evidence="4" id="KW-1185">Reference proteome</keyword>
<protein>
    <recommendedName>
        <fullName evidence="5">Retrotransposon Copia-like N-terminal domain-containing protein</fullName>
    </recommendedName>
</protein>
<evidence type="ECO:0000313" key="3">
    <source>
        <dbReference type="EMBL" id="KYP72001.1"/>
    </source>
</evidence>
<dbReference type="Gramene" id="C.cajan_10964.t">
    <property type="protein sequence ID" value="C.cajan_10964.t.cds1"/>
    <property type="gene ID" value="C.cajan_10964"/>
</dbReference>
<dbReference type="Gene3D" id="4.10.60.10">
    <property type="entry name" value="Zinc finger, CCHC-type"/>
    <property type="match status" value="1"/>
</dbReference>
<evidence type="ECO:0008006" key="5">
    <source>
        <dbReference type="Google" id="ProtNLM"/>
    </source>
</evidence>
<dbReference type="Pfam" id="PF14244">
    <property type="entry name" value="Retrotran_gag_3"/>
    <property type="match status" value="1"/>
</dbReference>
<dbReference type="EMBL" id="CM003605">
    <property type="protein sequence ID" value="KYP72001.1"/>
    <property type="molecule type" value="Genomic_DNA"/>
</dbReference>
<dbReference type="AlphaFoldDB" id="A0A151TYA5"/>
<dbReference type="Pfam" id="PF03732">
    <property type="entry name" value="Retrotrans_gag"/>
    <property type="match status" value="1"/>
</dbReference>
<name>A0A151TYA5_CAJCA</name>
<accession>A0A151TYA5</accession>
<evidence type="ECO:0000259" key="2">
    <source>
        <dbReference type="Pfam" id="PF14244"/>
    </source>
</evidence>
<feature type="domain" description="Retrotransposon gag" evidence="1">
    <location>
        <begin position="104"/>
        <end position="194"/>
    </location>
</feature>
<dbReference type="PANTHER" id="PTHR37610">
    <property type="entry name" value="CCHC-TYPE DOMAIN-CONTAINING PROTEIN"/>
    <property type="match status" value="1"/>
</dbReference>
<dbReference type="Proteomes" id="UP000075243">
    <property type="component" value="Chromosome 3"/>
</dbReference>
<evidence type="ECO:0000259" key="1">
    <source>
        <dbReference type="Pfam" id="PF03732"/>
    </source>
</evidence>
<organism evidence="3 4">
    <name type="scientific">Cajanus cajan</name>
    <name type="common">Pigeon pea</name>
    <name type="synonym">Cajanus indicus</name>
    <dbReference type="NCBI Taxonomy" id="3821"/>
    <lineage>
        <taxon>Eukaryota</taxon>
        <taxon>Viridiplantae</taxon>
        <taxon>Streptophyta</taxon>
        <taxon>Embryophyta</taxon>
        <taxon>Tracheophyta</taxon>
        <taxon>Spermatophyta</taxon>
        <taxon>Magnoliopsida</taxon>
        <taxon>eudicotyledons</taxon>
        <taxon>Gunneridae</taxon>
        <taxon>Pentapetalae</taxon>
        <taxon>rosids</taxon>
        <taxon>fabids</taxon>
        <taxon>Fabales</taxon>
        <taxon>Fabaceae</taxon>
        <taxon>Papilionoideae</taxon>
        <taxon>50 kb inversion clade</taxon>
        <taxon>NPAAA clade</taxon>
        <taxon>indigoferoid/millettioid clade</taxon>
        <taxon>Phaseoleae</taxon>
        <taxon>Cajanus</taxon>
    </lineage>
</organism>
<feature type="domain" description="Retrotransposon Copia-like N-terminal" evidence="2">
    <location>
        <begin position="18"/>
        <end position="65"/>
    </location>
</feature>
<gene>
    <name evidence="3" type="ORF">KK1_011288</name>
</gene>
<reference evidence="3 4" key="1">
    <citation type="journal article" date="2012" name="Nat. Biotechnol.">
        <title>Draft genome sequence of pigeonpea (Cajanus cajan), an orphan legume crop of resource-poor farmers.</title>
        <authorList>
            <person name="Varshney R.K."/>
            <person name="Chen W."/>
            <person name="Li Y."/>
            <person name="Bharti A.K."/>
            <person name="Saxena R.K."/>
            <person name="Schlueter J.A."/>
            <person name="Donoghue M.T."/>
            <person name="Azam S."/>
            <person name="Fan G."/>
            <person name="Whaley A.M."/>
            <person name="Farmer A.D."/>
            <person name="Sheridan J."/>
            <person name="Iwata A."/>
            <person name="Tuteja R."/>
            <person name="Penmetsa R.V."/>
            <person name="Wu W."/>
            <person name="Upadhyaya H.D."/>
            <person name="Yang S.P."/>
            <person name="Shah T."/>
            <person name="Saxena K.B."/>
            <person name="Michael T."/>
            <person name="McCombie W.R."/>
            <person name="Yang B."/>
            <person name="Zhang G."/>
            <person name="Yang H."/>
            <person name="Wang J."/>
            <person name="Spillane C."/>
            <person name="Cook D.R."/>
            <person name="May G.D."/>
            <person name="Xu X."/>
            <person name="Jackson S.A."/>
        </authorList>
    </citation>
    <scope>NUCLEOTIDE SEQUENCE [LARGE SCALE GENOMIC DNA]</scope>
    <source>
        <strain evidence="4">cv. Asha</strain>
    </source>
</reference>
<dbReference type="PANTHER" id="PTHR37610:SF55">
    <property type="entry name" value="RETROTRANSPOSON COPIA-LIKE N-TERMINAL DOMAIN-CONTAINING PROTEIN"/>
    <property type="match status" value="1"/>
</dbReference>